<dbReference type="KEGG" id="cvn:111130618"/>
<dbReference type="PANTHER" id="PTHR23119">
    <property type="entry name" value="DISCS LARGE"/>
    <property type="match status" value="1"/>
</dbReference>
<dbReference type="PROSITE" id="PS50106">
    <property type="entry name" value="PDZ"/>
    <property type="match status" value="1"/>
</dbReference>
<dbReference type="RefSeq" id="XP_022333491.1">
    <property type="nucleotide sequence ID" value="XM_022477783.1"/>
</dbReference>
<dbReference type="GO" id="GO:0043113">
    <property type="term" value="P:receptor clustering"/>
    <property type="evidence" value="ECO:0007669"/>
    <property type="project" value="TreeGrafter"/>
</dbReference>
<dbReference type="GO" id="GO:0098609">
    <property type="term" value="P:cell-cell adhesion"/>
    <property type="evidence" value="ECO:0007669"/>
    <property type="project" value="TreeGrafter"/>
</dbReference>
<feature type="domain" description="PDZ" evidence="5">
    <location>
        <begin position="11"/>
        <end position="104"/>
    </location>
</feature>
<dbReference type="GO" id="GO:0045197">
    <property type="term" value="P:establishment or maintenance of epithelial cell apical/basal polarity"/>
    <property type="evidence" value="ECO:0007669"/>
    <property type="project" value="TreeGrafter"/>
</dbReference>
<keyword evidence="6" id="KW-1185">Reference proteome</keyword>
<evidence type="ECO:0000313" key="6">
    <source>
        <dbReference type="Proteomes" id="UP000694844"/>
    </source>
</evidence>
<dbReference type="InterPro" id="IPR050614">
    <property type="entry name" value="Synaptic_Scaffolding_LAP-MAGUK"/>
</dbReference>
<name>A0A8B8E2J2_CRAVI</name>
<sequence length="165" mass="17720">MAEAAPDEVVEIVLERGNHEDPDYLGLGFNIRGGVDIPFVENDSGIFVTKIREDGAAYLDGRLREGDKILEINGFSLDRVTHNEAVQHFVNAGETVTLKVIQGAEDAILQRRESEGVSPQNSDSYLNEDPSGSGNGSGGTLTLIVGSLFLAGILAAGAFLYSRRR</sequence>
<dbReference type="GO" id="GO:0097120">
    <property type="term" value="P:receptor localization to synapse"/>
    <property type="evidence" value="ECO:0007669"/>
    <property type="project" value="TreeGrafter"/>
</dbReference>
<dbReference type="Pfam" id="PF00595">
    <property type="entry name" value="PDZ"/>
    <property type="match status" value="1"/>
</dbReference>
<comment type="subcellular location">
    <subcellularLocation>
        <location evidence="1">Membrane</location>
    </subcellularLocation>
</comment>
<dbReference type="GO" id="GO:0019901">
    <property type="term" value="F:protein kinase binding"/>
    <property type="evidence" value="ECO:0007669"/>
    <property type="project" value="TreeGrafter"/>
</dbReference>
<feature type="transmembrane region" description="Helical" evidence="4">
    <location>
        <begin position="141"/>
        <end position="161"/>
    </location>
</feature>
<gene>
    <name evidence="7" type="primary">LOC111130618</name>
</gene>
<dbReference type="OrthoDB" id="123971at2759"/>
<evidence type="ECO:0000256" key="1">
    <source>
        <dbReference type="ARBA" id="ARBA00004370"/>
    </source>
</evidence>
<keyword evidence="2 4" id="KW-0472">Membrane</keyword>
<evidence type="ECO:0000256" key="4">
    <source>
        <dbReference type="SAM" id="Phobius"/>
    </source>
</evidence>
<dbReference type="AlphaFoldDB" id="A0A8B8E2J2"/>
<keyword evidence="4" id="KW-1133">Transmembrane helix</keyword>
<dbReference type="SUPFAM" id="SSF50156">
    <property type="entry name" value="PDZ domain-like"/>
    <property type="match status" value="1"/>
</dbReference>
<reference evidence="7" key="1">
    <citation type="submission" date="2025-08" db="UniProtKB">
        <authorList>
            <consortium name="RefSeq"/>
        </authorList>
    </citation>
    <scope>IDENTIFICATION</scope>
    <source>
        <tissue evidence="7">Whole sample</tissue>
    </source>
</reference>
<evidence type="ECO:0000313" key="7">
    <source>
        <dbReference type="RefSeq" id="XP_022333491.1"/>
    </source>
</evidence>
<dbReference type="GO" id="GO:0016323">
    <property type="term" value="C:basolateral plasma membrane"/>
    <property type="evidence" value="ECO:0007669"/>
    <property type="project" value="TreeGrafter"/>
</dbReference>
<evidence type="ECO:0000259" key="5">
    <source>
        <dbReference type="PROSITE" id="PS50106"/>
    </source>
</evidence>
<evidence type="ECO:0000256" key="2">
    <source>
        <dbReference type="ARBA" id="ARBA00023136"/>
    </source>
</evidence>
<dbReference type="GO" id="GO:0030054">
    <property type="term" value="C:cell junction"/>
    <property type="evidence" value="ECO:0007669"/>
    <property type="project" value="TreeGrafter"/>
</dbReference>
<dbReference type="GeneID" id="111130618"/>
<feature type="region of interest" description="Disordered" evidence="3">
    <location>
        <begin position="111"/>
        <end position="133"/>
    </location>
</feature>
<dbReference type="Proteomes" id="UP000694844">
    <property type="component" value="Chromosome 4"/>
</dbReference>
<evidence type="ECO:0000256" key="3">
    <source>
        <dbReference type="SAM" id="MobiDB-lite"/>
    </source>
</evidence>
<organism evidence="6 7">
    <name type="scientific">Crassostrea virginica</name>
    <name type="common">Eastern oyster</name>
    <dbReference type="NCBI Taxonomy" id="6565"/>
    <lineage>
        <taxon>Eukaryota</taxon>
        <taxon>Metazoa</taxon>
        <taxon>Spiralia</taxon>
        <taxon>Lophotrochozoa</taxon>
        <taxon>Mollusca</taxon>
        <taxon>Bivalvia</taxon>
        <taxon>Autobranchia</taxon>
        <taxon>Pteriomorphia</taxon>
        <taxon>Ostreida</taxon>
        <taxon>Ostreoidea</taxon>
        <taxon>Ostreidae</taxon>
        <taxon>Crassostrea</taxon>
    </lineage>
</organism>
<protein>
    <submittedName>
        <fullName evidence="7">Synaptojanin-2-binding protein-like isoform X1</fullName>
    </submittedName>
</protein>
<dbReference type="PANTHER" id="PTHR23119:SF51">
    <property type="entry name" value="DISKS LARGE 1 TUMOR SUPPRESSOR PROTEIN"/>
    <property type="match status" value="1"/>
</dbReference>
<proteinExistence type="predicted"/>
<keyword evidence="4" id="KW-0812">Transmembrane</keyword>
<dbReference type="Gene3D" id="2.30.42.10">
    <property type="match status" value="1"/>
</dbReference>
<dbReference type="SMART" id="SM00228">
    <property type="entry name" value="PDZ"/>
    <property type="match status" value="1"/>
</dbReference>
<dbReference type="InterPro" id="IPR001478">
    <property type="entry name" value="PDZ"/>
</dbReference>
<accession>A0A8B8E2J2</accession>
<dbReference type="InterPro" id="IPR036034">
    <property type="entry name" value="PDZ_sf"/>
</dbReference>